<dbReference type="PANTHER" id="PTHR33453:SF34">
    <property type="entry name" value="RIBOSOME-INACTIVATING PROTEIN"/>
    <property type="match status" value="1"/>
</dbReference>
<dbReference type="RefSeq" id="WP_187744814.1">
    <property type="nucleotide sequence ID" value="NZ_CP060826.1"/>
</dbReference>
<protein>
    <recommendedName>
        <fullName evidence="3">Ribosome inactivating protein</fullName>
    </recommendedName>
</protein>
<evidence type="ECO:0008006" key="3">
    <source>
        <dbReference type="Google" id="ProtNLM"/>
    </source>
</evidence>
<keyword evidence="1" id="KW-0614">Plasmid</keyword>
<evidence type="ECO:0000313" key="1">
    <source>
        <dbReference type="EMBL" id="QNP67771.1"/>
    </source>
</evidence>
<dbReference type="GO" id="GO:0017148">
    <property type="term" value="P:negative regulation of translation"/>
    <property type="evidence" value="ECO:0007669"/>
    <property type="project" value="InterPro"/>
</dbReference>
<reference evidence="1 2" key="1">
    <citation type="submission" date="2020-08" db="EMBL/GenBank/DDBJ databases">
        <title>A novel species.</title>
        <authorList>
            <person name="Gao J."/>
        </authorList>
    </citation>
    <scope>NUCLEOTIDE SEQUENCE [LARGE SCALE GENOMIC DNA]</scope>
    <source>
        <strain evidence="1 2">CRPJ-33</strain>
        <plasmid evidence="1 2">unnamed2</plasmid>
    </source>
</reference>
<sequence length="304" mass="34580">MSTQTLFTPVRRPLAILLALLAAVSGLLLPGAKPAFADTPFNRISFTYMEVESWGNADYAESYHALIASIRNAAAHRLRDDVFETQDERVSLMSVRLYSGNTWLRLWIEPHNLYLRGFTNIHGTFMAADPEYNLRDTLAQFPTYPSNDQNTGFVYDPAGGGTLPFDSTYGSINRAADRDRSELPISANSAWNYFYQLAYVQRPWEGNARRATASSYLFFTQFISEATRFDDIYYYMHAAVGDSNWRRDGMGENQIAMANNWARISDWARAYLGPTHPGPLVIIGLHVINNWEQLRRVLNTAKHR</sequence>
<dbReference type="InterPro" id="IPR036041">
    <property type="entry name" value="Ribosome-inact_prot_sf"/>
</dbReference>
<accession>A0A7H0I4Q5</accession>
<gene>
    <name evidence="1" type="ORF">IAG43_32685</name>
</gene>
<organism evidence="1 2">
    <name type="scientific">Streptomyces genisteinicus</name>
    <dbReference type="NCBI Taxonomy" id="2768068"/>
    <lineage>
        <taxon>Bacteria</taxon>
        <taxon>Bacillati</taxon>
        <taxon>Actinomycetota</taxon>
        <taxon>Actinomycetes</taxon>
        <taxon>Kitasatosporales</taxon>
        <taxon>Streptomycetaceae</taxon>
        <taxon>Streptomyces</taxon>
    </lineage>
</organism>
<dbReference type="KEGG" id="sgj:IAG43_32685"/>
<name>A0A7H0I4Q5_9ACTN</name>
<evidence type="ECO:0000313" key="2">
    <source>
        <dbReference type="Proteomes" id="UP000516230"/>
    </source>
</evidence>
<keyword evidence="2" id="KW-1185">Reference proteome</keyword>
<dbReference type="EMBL" id="CP060826">
    <property type="protein sequence ID" value="QNP67771.1"/>
    <property type="molecule type" value="Genomic_DNA"/>
</dbReference>
<dbReference type="Pfam" id="PF00161">
    <property type="entry name" value="RIP"/>
    <property type="match status" value="1"/>
</dbReference>
<dbReference type="SUPFAM" id="SSF56371">
    <property type="entry name" value="Ribosome inactivating proteins (RIP)"/>
    <property type="match status" value="1"/>
</dbReference>
<dbReference type="PRINTS" id="PR00396">
    <property type="entry name" value="SHIGARICIN"/>
</dbReference>
<dbReference type="GO" id="GO:0030598">
    <property type="term" value="F:rRNA N-glycosylase activity"/>
    <property type="evidence" value="ECO:0007669"/>
    <property type="project" value="InterPro"/>
</dbReference>
<proteinExistence type="predicted"/>
<dbReference type="Gene3D" id="3.40.420.10">
    <property type="entry name" value="Ricin (A subunit), domain 1"/>
    <property type="match status" value="1"/>
</dbReference>
<dbReference type="PANTHER" id="PTHR33453">
    <property type="match status" value="1"/>
</dbReference>
<geneLocation type="plasmid" evidence="1 2">
    <name>unnamed2</name>
</geneLocation>
<dbReference type="InterPro" id="IPR001574">
    <property type="entry name" value="Ribosome_inactivat_prot"/>
</dbReference>
<dbReference type="Proteomes" id="UP000516230">
    <property type="component" value="Plasmid unnamed2"/>
</dbReference>
<dbReference type="AlphaFoldDB" id="A0A7H0I4Q5"/>
<dbReference type="InterPro" id="IPR017989">
    <property type="entry name" value="Ribosome_inactivat_1/2"/>
</dbReference>
<dbReference type="InterPro" id="IPR016138">
    <property type="entry name" value="Ribosome_inactivat_prot_sub1"/>
</dbReference>